<feature type="transmembrane region" description="Helical" evidence="2">
    <location>
        <begin position="20"/>
        <end position="41"/>
    </location>
</feature>
<name>A0A8J8T362_HALGN</name>
<keyword evidence="2" id="KW-0812">Transmembrane</keyword>
<comment type="caution">
    <text evidence="3">The sequence shown here is derived from an EMBL/GenBank/DDBJ whole genome shotgun (WGS) entry which is preliminary data.</text>
</comment>
<feature type="compositionally biased region" description="Low complexity" evidence="1">
    <location>
        <begin position="79"/>
        <end position="102"/>
    </location>
</feature>
<dbReference type="Proteomes" id="UP000785679">
    <property type="component" value="Unassembled WGS sequence"/>
</dbReference>
<evidence type="ECO:0000313" key="3">
    <source>
        <dbReference type="EMBL" id="TNV80582.1"/>
    </source>
</evidence>
<keyword evidence="2" id="KW-1133">Transmembrane helix</keyword>
<evidence type="ECO:0000313" key="4">
    <source>
        <dbReference type="Proteomes" id="UP000785679"/>
    </source>
</evidence>
<dbReference type="AlphaFoldDB" id="A0A8J8T362"/>
<proteinExistence type="predicted"/>
<sequence>MVYFGQTQYNLEKRVLESPQVMVVIHRVAGLIGVALLIIGLTMRDGQPAPRVARDRSDDSNSNNDSDGDNQTKKPTNLSSSQFFSSSTVQQRQSTGAQQRQSMGSTTTAVRR</sequence>
<reference evidence="3" key="1">
    <citation type="submission" date="2019-06" db="EMBL/GenBank/DDBJ databases">
        <authorList>
            <person name="Zheng W."/>
        </authorList>
    </citation>
    <scope>NUCLEOTIDE SEQUENCE</scope>
    <source>
        <strain evidence="3">QDHG01</strain>
    </source>
</reference>
<keyword evidence="2" id="KW-0472">Membrane</keyword>
<dbReference type="EMBL" id="RRYP01007322">
    <property type="protein sequence ID" value="TNV80582.1"/>
    <property type="molecule type" value="Genomic_DNA"/>
</dbReference>
<evidence type="ECO:0000256" key="1">
    <source>
        <dbReference type="SAM" id="MobiDB-lite"/>
    </source>
</evidence>
<feature type="compositionally biased region" description="Polar residues" evidence="1">
    <location>
        <begin position="103"/>
        <end position="112"/>
    </location>
</feature>
<keyword evidence="4" id="KW-1185">Reference proteome</keyword>
<accession>A0A8J8T362</accession>
<protein>
    <submittedName>
        <fullName evidence="3">Uncharacterized protein</fullName>
    </submittedName>
</protein>
<gene>
    <name evidence="3" type="ORF">FGO68_gene2990</name>
</gene>
<evidence type="ECO:0000256" key="2">
    <source>
        <dbReference type="SAM" id="Phobius"/>
    </source>
</evidence>
<organism evidence="3 4">
    <name type="scientific">Halteria grandinella</name>
    <dbReference type="NCBI Taxonomy" id="5974"/>
    <lineage>
        <taxon>Eukaryota</taxon>
        <taxon>Sar</taxon>
        <taxon>Alveolata</taxon>
        <taxon>Ciliophora</taxon>
        <taxon>Intramacronucleata</taxon>
        <taxon>Spirotrichea</taxon>
        <taxon>Stichotrichia</taxon>
        <taxon>Sporadotrichida</taxon>
        <taxon>Halteriidae</taxon>
        <taxon>Halteria</taxon>
    </lineage>
</organism>
<feature type="region of interest" description="Disordered" evidence="1">
    <location>
        <begin position="47"/>
        <end position="112"/>
    </location>
</feature>